<sequence>MRRGIGFLIAAQFVSGLADNALLIVAMARLAELGQSAWLAPLLKAVFTLAYVVLAPWAGALADRWPKARVMLAANGLKALACALMALAIDPLLAFALAGVGAAAYSPAKYGLVTELSAPADLVRANGWLEVTTVGAIILGTALGGLLVGPWLLTDATRQLGHALPVSTPLGAAILLVLALYALAGALNLLIPASGAQPHAMQPSFHALLARFAHAQRTLWRDAQGGLSLGVTTLFWGAGATLQFVVLAWAQQNLGLSLSNAAYLQGVVAIGIGVGALAAGRWVQLQQAPRVLPLGVLMGACVPLLTLVHSVGVAAPLLATVGALAGFFVVPMNALLQHRGQQLLGAGESIAVQNFNENLCVLGMLGAYAALQMAGWPLHRAVFALGAVVALGVLSVMWRYRLMGGRKQLLKGEHP</sequence>
<dbReference type="SUPFAM" id="SSF103473">
    <property type="entry name" value="MFS general substrate transporter"/>
    <property type="match status" value="1"/>
</dbReference>
<dbReference type="GO" id="GO:0022857">
    <property type="term" value="F:transmembrane transporter activity"/>
    <property type="evidence" value="ECO:0007669"/>
    <property type="project" value="InterPro"/>
</dbReference>
<keyword evidence="9" id="KW-1185">Reference proteome</keyword>
<organism evidence="8 9">
    <name type="scientific">Ottowia testudinis</name>
    <dbReference type="NCBI Taxonomy" id="2816950"/>
    <lineage>
        <taxon>Bacteria</taxon>
        <taxon>Pseudomonadati</taxon>
        <taxon>Pseudomonadota</taxon>
        <taxon>Betaproteobacteria</taxon>
        <taxon>Burkholderiales</taxon>
        <taxon>Comamonadaceae</taxon>
        <taxon>Ottowia</taxon>
    </lineage>
</organism>
<feature type="transmembrane region" description="Helical" evidence="7">
    <location>
        <begin position="262"/>
        <end position="279"/>
    </location>
</feature>
<dbReference type="PANTHER" id="PTHR43266:SF2">
    <property type="entry name" value="MAJOR FACILITATOR SUPERFAMILY (MFS) PROFILE DOMAIN-CONTAINING PROTEIN"/>
    <property type="match status" value="1"/>
</dbReference>
<dbReference type="Gene3D" id="1.20.1250.20">
    <property type="entry name" value="MFS general substrate transporter like domains"/>
    <property type="match status" value="1"/>
</dbReference>
<feature type="transmembrane region" description="Helical" evidence="7">
    <location>
        <begin position="95"/>
        <end position="116"/>
    </location>
</feature>
<feature type="transmembrane region" description="Helical" evidence="7">
    <location>
        <begin position="357"/>
        <end position="375"/>
    </location>
</feature>
<name>A0A975CKB2_9BURK</name>
<evidence type="ECO:0000256" key="4">
    <source>
        <dbReference type="ARBA" id="ARBA00022692"/>
    </source>
</evidence>
<dbReference type="InterPro" id="IPR036259">
    <property type="entry name" value="MFS_trans_sf"/>
</dbReference>
<dbReference type="KEGG" id="otd:J1M35_06735"/>
<evidence type="ECO:0000256" key="3">
    <source>
        <dbReference type="ARBA" id="ARBA00022475"/>
    </source>
</evidence>
<evidence type="ECO:0000313" key="9">
    <source>
        <dbReference type="Proteomes" id="UP000663903"/>
    </source>
</evidence>
<feature type="transmembrane region" description="Helical" evidence="7">
    <location>
        <begin position="172"/>
        <end position="191"/>
    </location>
</feature>
<dbReference type="EMBL" id="CP071796">
    <property type="protein sequence ID" value="QTD46567.1"/>
    <property type="molecule type" value="Genomic_DNA"/>
</dbReference>
<proteinExistence type="predicted"/>
<evidence type="ECO:0000256" key="5">
    <source>
        <dbReference type="ARBA" id="ARBA00022989"/>
    </source>
</evidence>
<comment type="subcellular location">
    <subcellularLocation>
        <location evidence="1">Cell membrane</location>
        <topology evidence="1">Multi-pass membrane protein</topology>
    </subcellularLocation>
</comment>
<dbReference type="PANTHER" id="PTHR43266">
    <property type="entry name" value="MACROLIDE-EFFLUX PROTEIN"/>
    <property type="match status" value="1"/>
</dbReference>
<keyword evidence="5 7" id="KW-1133">Transmembrane helix</keyword>
<dbReference type="NCBIfam" id="NF008397">
    <property type="entry name" value="PRK11195.1"/>
    <property type="match status" value="1"/>
</dbReference>
<feature type="transmembrane region" description="Helical" evidence="7">
    <location>
        <begin position="381"/>
        <end position="400"/>
    </location>
</feature>
<feature type="transmembrane region" description="Helical" evidence="7">
    <location>
        <begin position="37"/>
        <end position="58"/>
    </location>
</feature>
<evidence type="ECO:0000256" key="7">
    <source>
        <dbReference type="SAM" id="Phobius"/>
    </source>
</evidence>
<evidence type="ECO:0000256" key="6">
    <source>
        <dbReference type="ARBA" id="ARBA00023136"/>
    </source>
</evidence>
<feature type="transmembrane region" description="Helical" evidence="7">
    <location>
        <begin position="227"/>
        <end position="250"/>
    </location>
</feature>
<protein>
    <submittedName>
        <fullName evidence="8">Lysophospholipid transporter LplT</fullName>
    </submittedName>
</protein>
<dbReference type="RefSeq" id="WP_208010466.1">
    <property type="nucleotide sequence ID" value="NZ_CP071796.1"/>
</dbReference>
<feature type="transmembrane region" description="Helical" evidence="7">
    <location>
        <begin position="70"/>
        <end position="89"/>
    </location>
</feature>
<keyword evidence="4 7" id="KW-0812">Transmembrane</keyword>
<dbReference type="AlphaFoldDB" id="A0A975CKB2"/>
<keyword evidence="3" id="KW-1003">Cell membrane</keyword>
<keyword evidence="6 7" id="KW-0472">Membrane</keyword>
<dbReference type="Pfam" id="PF07690">
    <property type="entry name" value="MFS_1"/>
    <property type="match status" value="1"/>
</dbReference>
<dbReference type="GO" id="GO:0005886">
    <property type="term" value="C:plasma membrane"/>
    <property type="evidence" value="ECO:0007669"/>
    <property type="project" value="UniProtKB-SubCell"/>
</dbReference>
<accession>A0A975CKB2</accession>
<feature type="transmembrane region" description="Helical" evidence="7">
    <location>
        <begin position="7"/>
        <end position="31"/>
    </location>
</feature>
<feature type="transmembrane region" description="Helical" evidence="7">
    <location>
        <begin position="291"/>
        <end position="311"/>
    </location>
</feature>
<evidence type="ECO:0000256" key="1">
    <source>
        <dbReference type="ARBA" id="ARBA00004651"/>
    </source>
</evidence>
<reference evidence="8" key="1">
    <citation type="submission" date="2021-03" db="EMBL/GenBank/DDBJ databases">
        <title>Ottowia sp. 27C isolated from the cloaca of a Giant Asian pond turtle (Heosemys grandis).</title>
        <authorList>
            <person name="Spergser J."/>
            <person name="Busse H.-J."/>
        </authorList>
    </citation>
    <scope>NUCLEOTIDE SEQUENCE</scope>
    <source>
        <strain evidence="8">27C</strain>
    </source>
</reference>
<evidence type="ECO:0000256" key="2">
    <source>
        <dbReference type="ARBA" id="ARBA00022448"/>
    </source>
</evidence>
<feature type="transmembrane region" description="Helical" evidence="7">
    <location>
        <begin position="128"/>
        <end position="152"/>
    </location>
</feature>
<keyword evidence="2" id="KW-0813">Transport</keyword>
<feature type="transmembrane region" description="Helical" evidence="7">
    <location>
        <begin position="317"/>
        <end position="336"/>
    </location>
</feature>
<evidence type="ECO:0000313" key="8">
    <source>
        <dbReference type="EMBL" id="QTD46567.1"/>
    </source>
</evidence>
<gene>
    <name evidence="8" type="primary">lplT</name>
    <name evidence="8" type="ORF">J1M35_06735</name>
</gene>
<dbReference type="InterPro" id="IPR011701">
    <property type="entry name" value="MFS"/>
</dbReference>
<dbReference type="Proteomes" id="UP000663903">
    <property type="component" value="Chromosome"/>
</dbReference>